<dbReference type="EMBL" id="GL732536">
    <property type="protein sequence ID" value="EFX83756.1"/>
    <property type="molecule type" value="Genomic_DNA"/>
</dbReference>
<dbReference type="HOGENOM" id="CLU_2544874_0_0_1"/>
<proteinExistence type="predicted"/>
<dbReference type="AlphaFoldDB" id="E9GA75"/>
<evidence type="ECO:0000313" key="2">
    <source>
        <dbReference type="Proteomes" id="UP000000305"/>
    </source>
</evidence>
<dbReference type="KEGG" id="dpx:DAPPUDRAFT_315595"/>
<reference evidence="1 2" key="1">
    <citation type="journal article" date="2011" name="Science">
        <title>The ecoresponsive genome of Daphnia pulex.</title>
        <authorList>
            <person name="Colbourne J.K."/>
            <person name="Pfrender M.E."/>
            <person name="Gilbert D."/>
            <person name="Thomas W.K."/>
            <person name="Tucker A."/>
            <person name="Oakley T.H."/>
            <person name="Tokishita S."/>
            <person name="Aerts A."/>
            <person name="Arnold G.J."/>
            <person name="Basu M.K."/>
            <person name="Bauer D.J."/>
            <person name="Caceres C.E."/>
            <person name="Carmel L."/>
            <person name="Casola C."/>
            <person name="Choi J.H."/>
            <person name="Detter J.C."/>
            <person name="Dong Q."/>
            <person name="Dusheyko S."/>
            <person name="Eads B.D."/>
            <person name="Frohlich T."/>
            <person name="Geiler-Samerotte K.A."/>
            <person name="Gerlach D."/>
            <person name="Hatcher P."/>
            <person name="Jogdeo S."/>
            <person name="Krijgsveld J."/>
            <person name="Kriventseva E.V."/>
            <person name="Kultz D."/>
            <person name="Laforsch C."/>
            <person name="Lindquist E."/>
            <person name="Lopez J."/>
            <person name="Manak J.R."/>
            <person name="Muller J."/>
            <person name="Pangilinan J."/>
            <person name="Patwardhan R.P."/>
            <person name="Pitluck S."/>
            <person name="Pritham E.J."/>
            <person name="Rechtsteiner A."/>
            <person name="Rho M."/>
            <person name="Rogozin I.B."/>
            <person name="Sakarya O."/>
            <person name="Salamov A."/>
            <person name="Schaack S."/>
            <person name="Shapiro H."/>
            <person name="Shiga Y."/>
            <person name="Skalitzky C."/>
            <person name="Smith Z."/>
            <person name="Souvorov A."/>
            <person name="Sung W."/>
            <person name="Tang Z."/>
            <person name="Tsuchiya D."/>
            <person name="Tu H."/>
            <person name="Vos H."/>
            <person name="Wang M."/>
            <person name="Wolf Y.I."/>
            <person name="Yamagata H."/>
            <person name="Yamada T."/>
            <person name="Ye Y."/>
            <person name="Shaw J.R."/>
            <person name="Andrews J."/>
            <person name="Crease T.J."/>
            <person name="Tang H."/>
            <person name="Lucas S.M."/>
            <person name="Robertson H.M."/>
            <person name="Bork P."/>
            <person name="Koonin E.V."/>
            <person name="Zdobnov E.M."/>
            <person name="Grigoriev I.V."/>
            <person name="Lynch M."/>
            <person name="Boore J.L."/>
        </authorList>
    </citation>
    <scope>NUCLEOTIDE SEQUENCE [LARGE SCALE GENOMIC DNA]</scope>
</reference>
<dbReference type="Proteomes" id="UP000000305">
    <property type="component" value="Unassembled WGS sequence"/>
</dbReference>
<gene>
    <name evidence="1" type="ORF">DAPPUDRAFT_315595</name>
</gene>
<protein>
    <submittedName>
        <fullName evidence="1">Uncharacterized protein</fullName>
    </submittedName>
</protein>
<sequence>MAPKKLNWDCKGEFHEKDTFPVWPPVRGLVPYGTNMVNVRNEVNAIFQQVHIKALHKFKKFEVTGSSVPVRPDGYNTCVTTII</sequence>
<evidence type="ECO:0000313" key="1">
    <source>
        <dbReference type="EMBL" id="EFX83756.1"/>
    </source>
</evidence>
<accession>E9GA75</accession>
<name>E9GA75_DAPPU</name>
<dbReference type="InParanoid" id="E9GA75"/>
<keyword evidence="2" id="KW-1185">Reference proteome</keyword>
<organism evidence="1 2">
    <name type="scientific">Daphnia pulex</name>
    <name type="common">Water flea</name>
    <dbReference type="NCBI Taxonomy" id="6669"/>
    <lineage>
        <taxon>Eukaryota</taxon>
        <taxon>Metazoa</taxon>
        <taxon>Ecdysozoa</taxon>
        <taxon>Arthropoda</taxon>
        <taxon>Crustacea</taxon>
        <taxon>Branchiopoda</taxon>
        <taxon>Diplostraca</taxon>
        <taxon>Cladocera</taxon>
        <taxon>Anomopoda</taxon>
        <taxon>Daphniidae</taxon>
        <taxon>Daphnia</taxon>
    </lineage>
</organism>